<evidence type="ECO:0000256" key="6">
    <source>
        <dbReference type="ARBA" id="ARBA00022806"/>
    </source>
</evidence>
<evidence type="ECO:0000259" key="13">
    <source>
        <dbReference type="PROSITE" id="PS51199"/>
    </source>
</evidence>
<dbReference type="FunFam" id="1.10.860.10:FF:000001">
    <property type="entry name" value="Replicative DNA helicase"/>
    <property type="match status" value="1"/>
</dbReference>
<protein>
    <recommendedName>
        <fullName evidence="11 12">Replicative DNA helicase</fullName>
        <ecNumber evidence="11 12">5.6.2.3</ecNumber>
    </recommendedName>
</protein>
<keyword evidence="8 12" id="KW-0238">DNA-binding</keyword>
<dbReference type="PROSITE" id="PS51199">
    <property type="entry name" value="SF4_HELICASE"/>
    <property type="match status" value="1"/>
</dbReference>
<keyword evidence="5 12" id="KW-0378">Hydrolase</keyword>
<dbReference type="InterPro" id="IPR007693">
    <property type="entry name" value="DNA_helicase_DnaB-like_N"/>
</dbReference>
<keyword evidence="7 12" id="KW-0067">ATP-binding</keyword>
<evidence type="ECO:0000313" key="15">
    <source>
        <dbReference type="Proteomes" id="UP000231569"/>
    </source>
</evidence>
<comment type="function">
    <text evidence="12">The main replicative DNA helicase, it participates in initiation and elongation during chromosome replication. Travels ahead of the DNA replisome, separating dsDNA into templates for DNA synthesis. A processive ATP-dependent 5'-3' DNA helicase it has DNA-dependent ATPase activity.</text>
</comment>
<evidence type="ECO:0000256" key="5">
    <source>
        <dbReference type="ARBA" id="ARBA00022801"/>
    </source>
</evidence>
<dbReference type="Pfam" id="PF00772">
    <property type="entry name" value="DnaB"/>
    <property type="match status" value="1"/>
</dbReference>
<dbReference type="EC" id="5.6.2.3" evidence="11 12"/>
<gene>
    <name evidence="14" type="primary">dnaB</name>
    <name evidence="14" type="ORF">COU89_03465</name>
</gene>
<evidence type="ECO:0000256" key="9">
    <source>
        <dbReference type="ARBA" id="ARBA00023235"/>
    </source>
</evidence>
<dbReference type="GO" id="GO:0006269">
    <property type="term" value="P:DNA replication, synthesis of primer"/>
    <property type="evidence" value="ECO:0007669"/>
    <property type="project" value="UniProtKB-UniRule"/>
</dbReference>
<proteinExistence type="inferred from homology"/>
<dbReference type="PANTHER" id="PTHR30153:SF2">
    <property type="entry name" value="REPLICATIVE DNA HELICASE"/>
    <property type="match status" value="1"/>
</dbReference>
<evidence type="ECO:0000256" key="7">
    <source>
        <dbReference type="ARBA" id="ARBA00022840"/>
    </source>
</evidence>
<evidence type="ECO:0000256" key="2">
    <source>
        <dbReference type="ARBA" id="ARBA00022515"/>
    </source>
</evidence>
<dbReference type="SUPFAM" id="SSF48024">
    <property type="entry name" value="N-terminal domain of DnaB helicase"/>
    <property type="match status" value="1"/>
</dbReference>
<dbReference type="InterPro" id="IPR016136">
    <property type="entry name" value="DNA_helicase_N/primase_C"/>
</dbReference>
<keyword evidence="4 12" id="KW-0547">Nucleotide-binding</keyword>
<dbReference type="GO" id="GO:0003677">
    <property type="term" value="F:DNA binding"/>
    <property type="evidence" value="ECO:0007669"/>
    <property type="project" value="UniProtKB-UniRule"/>
</dbReference>
<evidence type="ECO:0000256" key="12">
    <source>
        <dbReference type="RuleBase" id="RU362085"/>
    </source>
</evidence>
<keyword evidence="3 12" id="KW-0235">DNA replication</keyword>
<evidence type="ECO:0000256" key="8">
    <source>
        <dbReference type="ARBA" id="ARBA00023125"/>
    </source>
</evidence>
<dbReference type="NCBIfam" id="TIGR00665">
    <property type="entry name" value="DnaB"/>
    <property type="match status" value="1"/>
</dbReference>
<accession>A0A2M8KTZ1</accession>
<evidence type="ECO:0000256" key="11">
    <source>
        <dbReference type="NCBIfam" id="TIGR00665"/>
    </source>
</evidence>
<dbReference type="CDD" id="cd00984">
    <property type="entry name" value="DnaB_C"/>
    <property type="match status" value="1"/>
</dbReference>
<dbReference type="GO" id="GO:0016887">
    <property type="term" value="F:ATP hydrolysis activity"/>
    <property type="evidence" value="ECO:0007669"/>
    <property type="project" value="RHEA"/>
</dbReference>
<feature type="domain" description="SF4 helicase" evidence="13">
    <location>
        <begin position="177"/>
        <end position="444"/>
    </location>
</feature>
<organism evidence="14 15">
    <name type="scientific">Candidatus Roizmanbacteria bacterium CG10_big_fil_rev_8_21_14_0_10_45_7</name>
    <dbReference type="NCBI Taxonomy" id="1974854"/>
    <lineage>
        <taxon>Bacteria</taxon>
        <taxon>Candidatus Roizmaniibacteriota</taxon>
    </lineage>
</organism>
<dbReference type="Pfam" id="PF03796">
    <property type="entry name" value="DnaB_C"/>
    <property type="match status" value="1"/>
</dbReference>
<dbReference type="PANTHER" id="PTHR30153">
    <property type="entry name" value="REPLICATIVE DNA HELICASE DNAB"/>
    <property type="match status" value="1"/>
</dbReference>
<keyword evidence="2 12" id="KW-0639">Primosome</keyword>
<evidence type="ECO:0000256" key="1">
    <source>
        <dbReference type="ARBA" id="ARBA00008428"/>
    </source>
</evidence>
<dbReference type="InterPro" id="IPR036185">
    <property type="entry name" value="DNA_heli_DnaB-like_N_sf"/>
</dbReference>
<dbReference type="GO" id="GO:0043139">
    <property type="term" value="F:5'-3' DNA helicase activity"/>
    <property type="evidence" value="ECO:0007669"/>
    <property type="project" value="UniProtKB-EC"/>
</dbReference>
<dbReference type="GO" id="GO:1990077">
    <property type="term" value="C:primosome complex"/>
    <property type="evidence" value="ECO:0007669"/>
    <property type="project" value="UniProtKB-UniRule"/>
</dbReference>
<dbReference type="SMART" id="SM00382">
    <property type="entry name" value="AAA"/>
    <property type="match status" value="1"/>
</dbReference>
<dbReference type="GO" id="GO:0005524">
    <property type="term" value="F:ATP binding"/>
    <property type="evidence" value="ECO:0007669"/>
    <property type="project" value="UniProtKB-UniRule"/>
</dbReference>
<name>A0A2M8KTZ1_9BACT</name>
<dbReference type="AlphaFoldDB" id="A0A2M8KTZ1"/>
<dbReference type="EMBL" id="PFEE01000072">
    <property type="protein sequence ID" value="PJE63405.1"/>
    <property type="molecule type" value="Genomic_DNA"/>
</dbReference>
<evidence type="ECO:0000256" key="3">
    <source>
        <dbReference type="ARBA" id="ARBA00022705"/>
    </source>
</evidence>
<dbReference type="InterPro" id="IPR007692">
    <property type="entry name" value="DNA_helicase_DnaB"/>
</dbReference>
<dbReference type="Gene3D" id="1.10.860.10">
    <property type="entry name" value="DNAb Helicase, Chain A"/>
    <property type="match status" value="1"/>
</dbReference>
<keyword evidence="9" id="KW-0413">Isomerase</keyword>
<keyword evidence="6 12" id="KW-0347">Helicase</keyword>
<dbReference type="Proteomes" id="UP000231569">
    <property type="component" value="Unassembled WGS sequence"/>
</dbReference>
<evidence type="ECO:0000256" key="4">
    <source>
        <dbReference type="ARBA" id="ARBA00022741"/>
    </source>
</evidence>
<dbReference type="InterPro" id="IPR007694">
    <property type="entry name" value="DNA_helicase_DnaB-like_C"/>
</dbReference>
<dbReference type="InterPro" id="IPR003593">
    <property type="entry name" value="AAA+_ATPase"/>
</dbReference>
<evidence type="ECO:0000313" key="14">
    <source>
        <dbReference type="EMBL" id="PJE63405.1"/>
    </source>
</evidence>
<sequence>MNEDSRLPPHSIEAEQSVLGSVLIDPSSITLAVEILKAEHFYDPRHQYIFMAMLSLNDENHPIDVVTLESTLRKQKHFPDSGGKEYITTLVQAVPTSANIEHYAWIVRNAAVKRSIISIGSRMVQKAYEDGHEISQLLNECESDLFLIAQAHTKRDFLPIREILTQSYERLEEVVKRGEGMRGIPTGFKTLDNKLAGLNASNLLIVAARPGIGKTTFALNISTYLATHMKKTVGFFSLEMSKEELVDRLLVMDAHIDSWKLRTGRLDKEEMDKLTESMGRLAESNIFIDDTPAISVTEMRSKARKMHLEHKLDLLVVDYLQLATTGRFMESRVQEVSMISQAMKNIARELQIPVIALSQLSRAVEQRGGDKRPQLSDLRDSGSIEQDADIVLFLYRADEDDDMMPEGKKNMKLSIAKHRSGPTGEISLLFHGEKLQFFEVENREPDESQG</sequence>
<dbReference type="InterPro" id="IPR027417">
    <property type="entry name" value="P-loop_NTPase"/>
</dbReference>
<evidence type="ECO:0000256" key="10">
    <source>
        <dbReference type="ARBA" id="ARBA00048954"/>
    </source>
</evidence>
<reference evidence="15" key="1">
    <citation type="submission" date="2017-09" db="EMBL/GenBank/DDBJ databases">
        <title>Depth-based differentiation of microbial function through sediment-hosted aquifers and enrichment of novel symbionts in the deep terrestrial subsurface.</title>
        <authorList>
            <person name="Probst A.J."/>
            <person name="Ladd B."/>
            <person name="Jarett J.K."/>
            <person name="Geller-Mcgrath D.E."/>
            <person name="Sieber C.M.K."/>
            <person name="Emerson J.B."/>
            <person name="Anantharaman K."/>
            <person name="Thomas B.C."/>
            <person name="Malmstrom R."/>
            <person name="Stieglmeier M."/>
            <person name="Klingl A."/>
            <person name="Woyke T."/>
            <person name="Ryan C.M."/>
            <person name="Banfield J.F."/>
        </authorList>
    </citation>
    <scope>NUCLEOTIDE SEQUENCE [LARGE SCALE GENOMIC DNA]</scope>
</reference>
<comment type="caution">
    <text evidence="14">The sequence shown here is derived from an EMBL/GenBank/DDBJ whole genome shotgun (WGS) entry which is preliminary data.</text>
</comment>
<dbReference type="GO" id="GO:0005829">
    <property type="term" value="C:cytosol"/>
    <property type="evidence" value="ECO:0007669"/>
    <property type="project" value="TreeGrafter"/>
</dbReference>
<dbReference type="SUPFAM" id="SSF52540">
    <property type="entry name" value="P-loop containing nucleoside triphosphate hydrolases"/>
    <property type="match status" value="1"/>
</dbReference>
<comment type="catalytic activity">
    <reaction evidence="10 12">
        <text>ATP + H2O = ADP + phosphate + H(+)</text>
        <dbReference type="Rhea" id="RHEA:13065"/>
        <dbReference type="ChEBI" id="CHEBI:15377"/>
        <dbReference type="ChEBI" id="CHEBI:15378"/>
        <dbReference type="ChEBI" id="CHEBI:30616"/>
        <dbReference type="ChEBI" id="CHEBI:43474"/>
        <dbReference type="ChEBI" id="CHEBI:456216"/>
        <dbReference type="EC" id="5.6.2.3"/>
    </reaction>
</comment>
<comment type="similarity">
    <text evidence="1 12">Belongs to the helicase family. DnaB subfamily.</text>
</comment>
<dbReference type="Gene3D" id="3.40.50.300">
    <property type="entry name" value="P-loop containing nucleotide triphosphate hydrolases"/>
    <property type="match status" value="1"/>
</dbReference>